<evidence type="ECO:0000256" key="1">
    <source>
        <dbReference type="SAM" id="MobiDB-lite"/>
    </source>
</evidence>
<comment type="caution">
    <text evidence="2">The sequence shown here is derived from an EMBL/GenBank/DDBJ whole genome shotgun (WGS) entry which is preliminary data.</text>
</comment>
<feature type="region of interest" description="Disordered" evidence="1">
    <location>
        <begin position="55"/>
        <end position="94"/>
    </location>
</feature>
<dbReference type="EMBL" id="BAABJO010000035">
    <property type="protein sequence ID" value="GAA5136795.1"/>
    <property type="molecule type" value="Genomic_DNA"/>
</dbReference>
<sequence>MGFTTQCSCRSVRAVPPLPWFIPWWYAPDPCQACHSHDGTYSAGAPVGGLLLDGAGSSNWDRDGERHRAPHPDTVPAGAPDLRPGRRSRTLTASNNHHSCNVGFHDLRIAAAHVRAAPGVLELAGALQGADVAPSVVL</sequence>
<evidence type="ECO:0000313" key="2">
    <source>
        <dbReference type="EMBL" id="GAA5136795.1"/>
    </source>
</evidence>
<dbReference type="Proteomes" id="UP001500804">
    <property type="component" value="Unassembled WGS sequence"/>
</dbReference>
<evidence type="ECO:0000313" key="3">
    <source>
        <dbReference type="Proteomes" id="UP001500804"/>
    </source>
</evidence>
<organism evidence="2 3">
    <name type="scientific">Pseudonocardia adelaidensis</name>
    <dbReference type="NCBI Taxonomy" id="648754"/>
    <lineage>
        <taxon>Bacteria</taxon>
        <taxon>Bacillati</taxon>
        <taxon>Actinomycetota</taxon>
        <taxon>Actinomycetes</taxon>
        <taxon>Pseudonocardiales</taxon>
        <taxon>Pseudonocardiaceae</taxon>
        <taxon>Pseudonocardia</taxon>
    </lineage>
</organism>
<name>A0ABP9NXY1_9PSEU</name>
<reference evidence="3" key="1">
    <citation type="journal article" date="2019" name="Int. J. Syst. Evol. Microbiol.">
        <title>The Global Catalogue of Microorganisms (GCM) 10K type strain sequencing project: providing services to taxonomists for standard genome sequencing and annotation.</title>
        <authorList>
            <consortium name="The Broad Institute Genomics Platform"/>
            <consortium name="The Broad Institute Genome Sequencing Center for Infectious Disease"/>
            <person name="Wu L."/>
            <person name="Ma J."/>
        </authorList>
    </citation>
    <scope>NUCLEOTIDE SEQUENCE [LARGE SCALE GENOMIC DNA]</scope>
    <source>
        <strain evidence="3">JCM 18302</strain>
    </source>
</reference>
<evidence type="ECO:0008006" key="4">
    <source>
        <dbReference type="Google" id="ProtNLM"/>
    </source>
</evidence>
<gene>
    <name evidence="2" type="ORF">GCM10023320_68510</name>
</gene>
<keyword evidence="3" id="KW-1185">Reference proteome</keyword>
<proteinExistence type="predicted"/>
<accession>A0ABP9NXY1</accession>
<feature type="compositionally biased region" description="Basic and acidic residues" evidence="1">
    <location>
        <begin position="60"/>
        <end position="71"/>
    </location>
</feature>
<protein>
    <recommendedName>
        <fullName evidence="4">Cbb3-type cytochrome c oxidase subunit III</fullName>
    </recommendedName>
</protein>